<feature type="chain" id="PRO_5017962120" evidence="2">
    <location>
        <begin position="18"/>
        <end position="385"/>
    </location>
</feature>
<keyword evidence="4" id="KW-1185">Reference proteome</keyword>
<feature type="transmembrane region" description="Helical" evidence="1">
    <location>
        <begin position="284"/>
        <end position="302"/>
    </location>
</feature>
<protein>
    <submittedName>
        <fullName evidence="3">Uncharacterized protein</fullName>
    </submittedName>
</protein>
<keyword evidence="1" id="KW-0472">Membrane</keyword>
<keyword evidence="1" id="KW-1133">Transmembrane helix</keyword>
<comment type="caution">
    <text evidence="3">The sequence shown here is derived from an EMBL/GenBank/DDBJ whole genome shotgun (WGS) entry which is preliminary data.</text>
</comment>
<sequence>MLGAAFSLCWLSGLVDLLSLAFEGPDIKIYFGKKFFFFTFVLELLSDDEVVFFWRFGFFRLSPPGLYAFFFHGYGPIHLVQLEVETTRVAHGTSVRTAAPQSCLDSPAIGASVQSFFEAFVHEAFGAGSTASTAILVSPVVNTARIAQIKPSAVAAPKRRLQIATVGALFVYVRIDGSVVARQTRVELVALGLGLEAGAHGVHVIDRAGRRGHHLVSYGRHGRRGQRRCGRVEARRLVVQVHGLVWPCVHPVWHIGHVVFLQLVVLVLVAHFSLEIRLSLHRLVAHWLHHWICVLLLAHAALPQLTLCLSDRYLISKMMAVRSQLFKLPICLYSSERSNKKNANKIEWYSKLSKNSSRREQTKIKRFNCALGLHTLVESVGRKQT</sequence>
<organism evidence="3 4">
    <name type="scientific">Brachionus plicatilis</name>
    <name type="common">Marine rotifer</name>
    <name type="synonym">Brachionus muelleri</name>
    <dbReference type="NCBI Taxonomy" id="10195"/>
    <lineage>
        <taxon>Eukaryota</taxon>
        <taxon>Metazoa</taxon>
        <taxon>Spiralia</taxon>
        <taxon>Gnathifera</taxon>
        <taxon>Rotifera</taxon>
        <taxon>Eurotatoria</taxon>
        <taxon>Monogononta</taxon>
        <taxon>Pseudotrocha</taxon>
        <taxon>Ploima</taxon>
        <taxon>Brachionidae</taxon>
        <taxon>Brachionus</taxon>
    </lineage>
</organism>
<keyword evidence="2" id="KW-0732">Signal</keyword>
<keyword evidence="1" id="KW-0812">Transmembrane</keyword>
<feature type="signal peptide" evidence="2">
    <location>
        <begin position="1"/>
        <end position="17"/>
    </location>
</feature>
<proteinExistence type="predicted"/>
<evidence type="ECO:0000313" key="4">
    <source>
        <dbReference type="Proteomes" id="UP000276133"/>
    </source>
</evidence>
<evidence type="ECO:0000256" key="2">
    <source>
        <dbReference type="SAM" id="SignalP"/>
    </source>
</evidence>
<dbReference type="Proteomes" id="UP000276133">
    <property type="component" value="Unassembled WGS sequence"/>
</dbReference>
<evidence type="ECO:0000256" key="1">
    <source>
        <dbReference type="SAM" id="Phobius"/>
    </source>
</evidence>
<reference evidence="3 4" key="1">
    <citation type="journal article" date="2018" name="Sci. Rep.">
        <title>Genomic signatures of local adaptation to the degree of environmental predictability in rotifers.</title>
        <authorList>
            <person name="Franch-Gras L."/>
            <person name="Hahn C."/>
            <person name="Garcia-Roger E.M."/>
            <person name="Carmona M.J."/>
            <person name="Serra M."/>
            <person name="Gomez A."/>
        </authorList>
    </citation>
    <scope>NUCLEOTIDE SEQUENCE [LARGE SCALE GENOMIC DNA]</scope>
    <source>
        <strain evidence="3">HYR1</strain>
    </source>
</reference>
<feature type="transmembrane region" description="Helical" evidence="1">
    <location>
        <begin position="252"/>
        <end position="272"/>
    </location>
</feature>
<accession>A0A3M7RBM7</accession>
<evidence type="ECO:0000313" key="3">
    <source>
        <dbReference type="EMBL" id="RNA20940.1"/>
    </source>
</evidence>
<gene>
    <name evidence="3" type="ORF">BpHYR1_002925</name>
</gene>
<name>A0A3M7RBM7_BRAPC</name>
<dbReference type="AlphaFoldDB" id="A0A3M7RBM7"/>
<dbReference type="EMBL" id="REGN01003755">
    <property type="protein sequence ID" value="RNA20940.1"/>
    <property type="molecule type" value="Genomic_DNA"/>
</dbReference>